<feature type="chain" id="PRO_5004958952" evidence="1">
    <location>
        <begin position="26"/>
        <end position="954"/>
    </location>
</feature>
<feature type="domain" description="Peptidase S1" evidence="2">
    <location>
        <begin position="35"/>
        <end position="300"/>
    </location>
</feature>
<dbReference type="PROSITE" id="PS00134">
    <property type="entry name" value="TRYPSIN_HIS"/>
    <property type="match status" value="1"/>
</dbReference>
<dbReference type="InterPro" id="IPR001314">
    <property type="entry name" value="Peptidase_S1A"/>
</dbReference>
<dbReference type="Proteomes" id="UP000032160">
    <property type="component" value="Chromosome I"/>
</dbReference>
<feature type="signal peptide" evidence="1">
    <location>
        <begin position="1"/>
        <end position="25"/>
    </location>
</feature>
<dbReference type="GO" id="GO:0006508">
    <property type="term" value="P:proteolysis"/>
    <property type="evidence" value="ECO:0007669"/>
    <property type="project" value="UniProtKB-KW"/>
</dbReference>
<evidence type="ECO:0000259" key="3">
    <source>
        <dbReference type="PROSITE" id="PS51208"/>
    </source>
</evidence>
<dbReference type="RefSeq" id="WP_043950124.1">
    <property type="nucleotide sequence ID" value="NZ_HG966617.1"/>
</dbReference>
<organism evidence="4 5">
    <name type="scientific">Candidatus Phaeomarinibacter ectocarpi</name>
    <dbReference type="NCBI Taxonomy" id="1458461"/>
    <lineage>
        <taxon>Bacteria</taxon>
        <taxon>Pseudomonadati</taxon>
        <taxon>Pseudomonadota</taxon>
        <taxon>Alphaproteobacteria</taxon>
        <taxon>Hyphomicrobiales</taxon>
        <taxon>Parvibaculaceae</taxon>
        <taxon>Candidatus Phaeomarinibacter</taxon>
    </lineage>
</organism>
<dbReference type="SUPFAM" id="SSF51126">
    <property type="entry name" value="Pectin lyase-like"/>
    <property type="match status" value="1"/>
</dbReference>
<dbReference type="SMART" id="SM00020">
    <property type="entry name" value="Tryp_SPc"/>
    <property type="match status" value="1"/>
</dbReference>
<dbReference type="Gene3D" id="2.40.10.10">
    <property type="entry name" value="Trypsin-like serine proteases"/>
    <property type="match status" value="1"/>
</dbReference>
<accession>X5MLH2</accession>
<dbReference type="Pfam" id="PF03797">
    <property type="entry name" value="Autotransporter"/>
    <property type="match status" value="1"/>
</dbReference>
<keyword evidence="5" id="KW-1185">Reference proteome</keyword>
<dbReference type="InterPro" id="IPR009003">
    <property type="entry name" value="Peptidase_S1_PA"/>
</dbReference>
<protein>
    <submittedName>
        <fullName evidence="4">Serine protease</fullName>
    </submittedName>
</protein>
<dbReference type="PROSITE" id="PS51208">
    <property type="entry name" value="AUTOTRANSPORTER"/>
    <property type="match status" value="1"/>
</dbReference>
<dbReference type="AlphaFoldDB" id="X5MLH2"/>
<sequence>MNRSIRCVSATLAATLLWLPGPALAINIRDDVAANVGGIGNYGDFTNSFPNVGNLMGADGNNFCTGTLLNERTVITAAHCFYENDKSITPGLDTARVSFDAVSVYADRWSEFASITLHPQYGHENNVADMQDVAIITLATPVTTIPFAEIATQTPVPGTQITLVGYGTSGTGSNGSSNIDNIRRIATNTLDIVDDIDLDTGGPTNFTSEGDTALIFDFDDPLTPGDSQTGLSTALALEGASGGGDSGGALWAMVDGRLMIIGLNNSSINLVDEARDGGYGELIVFTTVAPLTQWIDENNPLIEISAVAGNGDWFDAARWQDNLIPNNSDTAFRVGDPSTFFNVILDQQGATILNADATIDRLTLASPQARLQVRPGNELKTVLGTNIDAGRLTLNGTLQSSALTLAGGILSGAGIVAAEVTTNAGGRIAPGNSIGTLTIDGNFVQTANGVLAIEIDRTSADKLEVNGTAALDGALGVRLVPGGAIPLSDTDYVIVTAAGGITGGFSQVRDGLPGTLRVSNVQVNANDVRLSIGAQSFAETSSSAAGRSIGAALDSLRGTGNSTVDAVLSQLAVLDTPARELLFATLAPSQSLSQSASGFSYAATLASQLGIRTAALRNGTRGVTVAQLRLAGAQLASSNATGDALRSAAQRARAAEEEARAFPHAPTFSLPDDIGVFIAGDVSFGDTDVLGGTQDFTTSGLTAGIDYRVTPDLAIGVAASVSATSSDMSFGGATEQRAYGGSVYGTWRSAPDAPVFDGDMYVDAYAGAATTSSDTSRIARIGATQINAQSDTSGTTISAGVRAGHVTRIGQTSIGPVLALDYAHIHTDAYSERGAGAFGLNVAESNEASITSTLGIQAAHELSVLGWDVAPYTSAGWVHEFEHDAPVATASFAGAAGTSFQTTGLARDKDWVRAGGGVAVRAGSATLINAGINTDLGRSGVNRTQVSLTMRSAF</sequence>
<dbReference type="PANTHER" id="PTHR24260:SF136">
    <property type="entry name" value="GH08193P-RELATED"/>
    <property type="match status" value="1"/>
</dbReference>
<dbReference type="InterPro" id="IPR011050">
    <property type="entry name" value="Pectin_lyase_fold/virulence"/>
</dbReference>
<dbReference type="EMBL" id="HG966617">
    <property type="protein sequence ID" value="CDO59485.1"/>
    <property type="molecule type" value="Genomic_DNA"/>
</dbReference>
<dbReference type="SUPFAM" id="SSF103515">
    <property type="entry name" value="Autotransporter"/>
    <property type="match status" value="1"/>
</dbReference>
<dbReference type="Pfam" id="PF00089">
    <property type="entry name" value="Trypsin"/>
    <property type="match status" value="1"/>
</dbReference>
<dbReference type="InterPro" id="IPR001254">
    <property type="entry name" value="Trypsin_dom"/>
</dbReference>
<dbReference type="InterPro" id="IPR006315">
    <property type="entry name" value="OM_autotransptr_brl_dom"/>
</dbReference>
<dbReference type="STRING" id="1458461.BN1012_Phect1271"/>
<dbReference type="PATRIC" id="fig|1458461.3.peg.1270"/>
<dbReference type="PROSITE" id="PS50240">
    <property type="entry name" value="TRYPSIN_DOM"/>
    <property type="match status" value="1"/>
</dbReference>
<dbReference type="InterPro" id="IPR005546">
    <property type="entry name" value="Autotransporte_beta"/>
</dbReference>
<evidence type="ECO:0000259" key="2">
    <source>
        <dbReference type="PROSITE" id="PS50240"/>
    </source>
</evidence>
<dbReference type="SUPFAM" id="SSF50494">
    <property type="entry name" value="Trypsin-like serine proteases"/>
    <property type="match status" value="1"/>
</dbReference>
<dbReference type="GO" id="GO:0004252">
    <property type="term" value="F:serine-type endopeptidase activity"/>
    <property type="evidence" value="ECO:0007669"/>
    <property type="project" value="InterPro"/>
</dbReference>
<dbReference type="KEGG" id="pect:BN1012_Phect1271"/>
<keyword evidence="4" id="KW-0645">Protease</keyword>
<keyword evidence="4" id="KW-0378">Hydrolase</keyword>
<dbReference type="PRINTS" id="PR00722">
    <property type="entry name" value="CHYMOTRYPSIN"/>
</dbReference>
<dbReference type="SMART" id="SM00869">
    <property type="entry name" value="Autotransporter"/>
    <property type="match status" value="1"/>
</dbReference>
<dbReference type="NCBIfam" id="TIGR01414">
    <property type="entry name" value="autotrans_barl"/>
    <property type="match status" value="1"/>
</dbReference>
<feature type="domain" description="Autotransporter" evidence="3">
    <location>
        <begin position="669"/>
        <end position="954"/>
    </location>
</feature>
<keyword evidence="1" id="KW-0732">Signal</keyword>
<proteinExistence type="predicted"/>
<dbReference type="GO" id="GO:0019867">
    <property type="term" value="C:outer membrane"/>
    <property type="evidence" value="ECO:0007669"/>
    <property type="project" value="InterPro"/>
</dbReference>
<dbReference type="Gene3D" id="2.40.128.130">
    <property type="entry name" value="Autotransporter beta-domain"/>
    <property type="match status" value="1"/>
</dbReference>
<dbReference type="OrthoDB" id="7195851at2"/>
<dbReference type="HOGENOM" id="CLU_281432_0_0_5"/>
<dbReference type="InterPro" id="IPR036709">
    <property type="entry name" value="Autotransporte_beta_dom_sf"/>
</dbReference>
<name>X5MLH2_9HYPH</name>
<evidence type="ECO:0000313" key="4">
    <source>
        <dbReference type="EMBL" id="CDO59485.1"/>
    </source>
</evidence>
<dbReference type="InterPro" id="IPR018114">
    <property type="entry name" value="TRYPSIN_HIS"/>
</dbReference>
<evidence type="ECO:0000313" key="5">
    <source>
        <dbReference type="Proteomes" id="UP000032160"/>
    </source>
</evidence>
<evidence type="ECO:0000256" key="1">
    <source>
        <dbReference type="SAM" id="SignalP"/>
    </source>
</evidence>
<dbReference type="PANTHER" id="PTHR24260">
    <property type="match status" value="1"/>
</dbReference>
<dbReference type="InterPro" id="IPR043504">
    <property type="entry name" value="Peptidase_S1_PA_chymotrypsin"/>
</dbReference>
<dbReference type="InterPro" id="IPR051333">
    <property type="entry name" value="CLIP_Serine_Protease"/>
</dbReference>
<gene>
    <name evidence="4" type="ORF">BN1012_Phect1271</name>
</gene>
<reference evidence="4 5" key="1">
    <citation type="journal article" date="2014" name="Front. Genet.">
        <title>Genome and metabolic network of "Candidatus Phaeomarinobacter ectocarpi" Ec32, a new candidate genus of Alphaproteobacteria frequently associated with brown algae.</title>
        <authorList>
            <person name="Dittami S.M."/>
            <person name="Barbeyron T."/>
            <person name="Boyen C."/>
            <person name="Cambefort J."/>
            <person name="Collet G."/>
            <person name="Delage L."/>
            <person name="Gobet A."/>
            <person name="Groisillier A."/>
            <person name="Leblanc C."/>
            <person name="Michel G."/>
            <person name="Scornet D."/>
            <person name="Siegel A."/>
            <person name="Tapia J.E."/>
            <person name="Tonon T."/>
        </authorList>
    </citation>
    <scope>NUCLEOTIDE SEQUENCE [LARGE SCALE GENOMIC DNA]</scope>
    <source>
        <strain evidence="4 5">Ec32</strain>
    </source>
</reference>